<reference evidence="3" key="1">
    <citation type="submission" date="2020-09" db="EMBL/GenBank/DDBJ databases">
        <title>A novel bacterium of genus Paenibacillus, isolated from South China Sea.</title>
        <authorList>
            <person name="Huang H."/>
            <person name="Mo K."/>
            <person name="Hu Y."/>
        </authorList>
    </citation>
    <scope>NUCLEOTIDE SEQUENCE</scope>
    <source>
        <strain evidence="3">IB182496</strain>
    </source>
</reference>
<dbReference type="InterPro" id="IPR058840">
    <property type="entry name" value="AAA_SelU"/>
</dbReference>
<dbReference type="InterPro" id="IPR036873">
    <property type="entry name" value="Rhodanese-like_dom_sf"/>
</dbReference>
<sequence length="351" mass="38992">MMKDIGLTELLELQRRGDAVLIDVRSPSEYRDATIPGSVNIPLFDDAERAEVGTLYKQVGVEAAKERGLELVSAKLPALVRAIAAEDAPRKAVFCWRGGMRSRTAGTLAALMGMPILRLTGGFRTYRRWVVERLESLESLPPCYVLSGYTGSGKTAILEELERSGYPVVNLERLAAHRGSIFGHIGREPHNQKTFESLLLQRLDACRDAPYLVVEAESKRVGKVVLPEVLVQAKESGRPLVLELPLQERVANILADYRPQLHKAQCIASFERIRKRMHTPVGAEVAAALHTERYDEAVALLLEHYYDPRYRHAAEQYEQEPVMIGAADTDDALRQVVAHLPDPRGAAGGRE</sequence>
<dbReference type="InterPro" id="IPR001763">
    <property type="entry name" value="Rhodanese-like_dom"/>
</dbReference>
<dbReference type="PROSITE" id="PS50206">
    <property type="entry name" value="RHODANESE_3"/>
    <property type="match status" value="1"/>
</dbReference>
<dbReference type="RefSeq" id="WP_190921276.1">
    <property type="nucleotide sequence ID" value="NZ_JACXIZ010000056.1"/>
</dbReference>
<dbReference type="SUPFAM" id="SSF52821">
    <property type="entry name" value="Rhodanese/Cell cycle control phosphatase"/>
    <property type="match status" value="1"/>
</dbReference>
<dbReference type="GO" id="GO:0043828">
    <property type="term" value="F:tRNA 2-selenouridine synthase activity"/>
    <property type="evidence" value="ECO:0007669"/>
    <property type="project" value="InterPro"/>
</dbReference>
<dbReference type="Pfam" id="PF00581">
    <property type="entry name" value="Rhodanese"/>
    <property type="match status" value="1"/>
</dbReference>
<dbReference type="AlphaFoldDB" id="A0A927GUH9"/>
<keyword evidence="1" id="KW-0711">Selenium</keyword>
<keyword evidence="4" id="KW-1185">Reference proteome</keyword>
<dbReference type="SMART" id="SM00450">
    <property type="entry name" value="RHOD"/>
    <property type="match status" value="1"/>
</dbReference>
<dbReference type="Gene3D" id="3.40.50.300">
    <property type="entry name" value="P-loop containing nucleotide triphosphate hydrolases"/>
    <property type="match status" value="1"/>
</dbReference>
<organism evidence="3 4">
    <name type="scientific">Paenibacillus sabuli</name>
    <dbReference type="NCBI Taxonomy" id="2772509"/>
    <lineage>
        <taxon>Bacteria</taxon>
        <taxon>Bacillati</taxon>
        <taxon>Bacillota</taxon>
        <taxon>Bacilli</taxon>
        <taxon>Bacillales</taxon>
        <taxon>Paenibacillaceae</taxon>
        <taxon>Paenibacillus</taxon>
    </lineage>
</organism>
<dbReference type="EMBL" id="JACXIZ010000056">
    <property type="protein sequence ID" value="MBD2848175.1"/>
    <property type="molecule type" value="Genomic_DNA"/>
</dbReference>
<dbReference type="GO" id="GO:0002098">
    <property type="term" value="P:tRNA wobble uridine modification"/>
    <property type="evidence" value="ECO:0007669"/>
    <property type="project" value="InterPro"/>
</dbReference>
<evidence type="ECO:0000259" key="2">
    <source>
        <dbReference type="PROSITE" id="PS50206"/>
    </source>
</evidence>
<dbReference type="NCBIfam" id="NF008750">
    <property type="entry name" value="PRK11784.1-2"/>
    <property type="match status" value="1"/>
</dbReference>
<name>A0A927GUH9_9BACL</name>
<dbReference type="Pfam" id="PF26341">
    <property type="entry name" value="AAA_SelU"/>
    <property type="match status" value="1"/>
</dbReference>
<comment type="caution">
    <text evidence="3">The sequence shown here is derived from an EMBL/GenBank/DDBJ whole genome shotgun (WGS) entry which is preliminary data.</text>
</comment>
<dbReference type="NCBIfam" id="TIGR03167">
    <property type="entry name" value="tRNA_sel_U_synt"/>
    <property type="match status" value="1"/>
</dbReference>
<dbReference type="InterPro" id="IPR017582">
    <property type="entry name" value="SelU"/>
</dbReference>
<dbReference type="SUPFAM" id="SSF52540">
    <property type="entry name" value="P-loop containing nucleoside triphosphate hydrolases"/>
    <property type="match status" value="1"/>
</dbReference>
<accession>A0A927GUH9</accession>
<dbReference type="Gene3D" id="3.40.250.10">
    <property type="entry name" value="Rhodanese-like domain"/>
    <property type="match status" value="1"/>
</dbReference>
<protein>
    <submittedName>
        <fullName evidence="3">tRNA 2-selenouridine(34) synthase MnmH</fullName>
    </submittedName>
</protein>
<evidence type="ECO:0000256" key="1">
    <source>
        <dbReference type="ARBA" id="ARBA00023266"/>
    </source>
</evidence>
<dbReference type="PANTHER" id="PTHR30401">
    <property type="entry name" value="TRNA 2-SELENOURIDINE SYNTHASE"/>
    <property type="match status" value="1"/>
</dbReference>
<proteinExistence type="predicted"/>
<gene>
    <name evidence="3" type="primary">mnmH</name>
    <name evidence="3" type="ORF">IDH44_23515</name>
</gene>
<dbReference type="InterPro" id="IPR027417">
    <property type="entry name" value="P-loop_NTPase"/>
</dbReference>
<evidence type="ECO:0000313" key="4">
    <source>
        <dbReference type="Proteomes" id="UP000621560"/>
    </source>
</evidence>
<feature type="domain" description="Rhodanese" evidence="2">
    <location>
        <begin position="15"/>
        <end position="132"/>
    </location>
</feature>
<evidence type="ECO:0000313" key="3">
    <source>
        <dbReference type="EMBL" id="MBD2848175.1"/>
    </source>
</evidence>
<dbReference type="PANTHER" id="PTHR30401:SF0">
    <property type="entry name" value="TRNA 2-SELENOURIDINE SYNTHASE"/>
    <property type="match status" value="1"/>
</dbReference>
<dbReference type="Proteomes" id="UP000621560">
    <property type="component" value="Unassembled WGS sequence"/>
</dbReference>